<evidence type="ECO:0000256" key="4">
    <source>
        <dbReference type="ARBA" id="ARBA00022989"/>
    </source>
</evidence>
<protein>
    <recommendedName>
        <fullName evidence="9">Mpv17/PMP22</fullName>
    </recommendedName>
</protein>
<dbReference type="EMBL" id="JACEFI010000025">
    <property type="protein sequence ID" value="KAH0592880.1"/>
    <property type="molecule type" value="Genomic_DNA"/>
</dbReference>
<evidence type="ECO:0000313" key="8">
    <source>
        <dbReference type="Proteomes" id="UP000764110"/>
    </source>
</evidence>
<proteinExistence type="inferred from homology"/>
<keyword evidence="5 6" id="KW-0472">Membrane</keyword>
<keyword evidence="8" id="KW-1185">Reference proteome</keyword>
<keyword evidence="4 6" id="KW-1133">Transmembrane helix</keyword>
<evidence type="ECO:0000256" key="3">
    <source>
        <dbReference type="ARBA" id="ARBA00022692"/>
    </source>
</evidence>
<comment type="similarity">
    <text evidence="2 6">Belongs to the peroxisomal membrane protein PXMP2/4 family.</text>
</comment>
<comment type="caution">
    <text evidence="7">The sequence shown here is derived from an EMBL/GenBank/DDBJ whole genome shotgun (WGS) entry which is preliminary data.</text>
</comment>
<gene>
    <name evidence="7" type="ORF">MHUMG1_09333</name>
</gene>
<dbReference type="PANTHER" id="PTHR11266:SF80">
    <property type="entry name" value="PEROXISOMAL MEMBRANE PROTEIN 2"/>
    <property type="match status" value="1"/>
</dbReference>
<keyword evidence="3 6" id="KW-0812">Transmembrane</keyword>
<dbReference type="AlphaFoldDB" id="A0A9P8M368"/>
<evidence type="ECO:0000313" key="7">
    <source>
        <dbReference type="EMBL" id="KAH0592880.1"/>
    </source>
</evidence>
<evidence type="ECO:0000256" key="6">
    <source>
        <dbReference type="RuleBase" id="RU363053"/>
    </source>
</evidence>
<dbReference type="Pfam" id="PF04117">
    <property type="entry name" value="Mpv17_PMP22"/>
    <property type="match status" value="1"/>
</dbReference>
<dbReference type="PANTHER" id="PTHR11266">
    <property type="entry name" value="PEROXISOMAL MEMBRANE PROTEIN 2, PXMP2 MPV17"/>
    <property type="match status" value="1"/>
</dbReference>
<evidence type="ECO:0008006" key="9">
    <source>
        <dbReference type="Google" id="ProtNLM"/>
    </source>
</evidence>
<sequence length="247" mass="27462">MEPNGQHVLYNQQTAMISNSGTHVRQAIGNPRHDLVTDCSGHAPGDRPLDRVQPVRPIPRPLPAAGNVPAELATTRRAPSSILVDPTNIPLLLRFVLLTLLTTPPNYHWQQFLERRFPAYMPTRPPYEAIELHQIAEEGGERQAQPPEAFSYHNTLTKWFIDCITVGAVLNTVAFLVIMGVLKARSPGSIWQSVVDDTIPIIVAGYRIWPLASIVSFSVIPVSKRIVFLSFIGFLWGIYMSLVAARV</sequence>
<dbReference type="GO" id="GO:0005778">
    <property type="term" value="C:peroxisomal membrane"/>
    <property type="evidence" value="ECO:0007669"/>
    <property type="project" value="TreeGrafter"/>
</dbReference>
<feature type="transmembrane region" description="Helical" evidence="6">
    <location>
        <begin position="226"/>
        <end position="245"/>
    </location>
</feature>
<reference evidence="7 8" key="1">
    <citation type="submission" date="2020-07" db="EMBL/GenBank/DDBJ databases">
        <title>Metarhizium humberi genome.</title>
        <authorList>
            <person name="Lysoe E."/>
        </authorList>
    </citation>
    <scope>NUCLEOTIDE SEQUENCE [LARGE SCALE GENOMIC DNA]</scope>
    <source>
        <strain evidence="7 8">ESALQ1638</strain>
    </source>
</reference>
<organism evidence="7 8">
    <name type="scientific">Metarhizium humberi</name>
    <dbReference type="NCBI Taxonomy" id="2596975"/>
    <lineage>
        <taxon>Eukaryota</taxon>
        <taxon>Fungi</taxon>
        <taxon>Dikarya</taxon>
        <taxon>Ascomycota</taxon>
        <taxon>Pezizomycotina</taxon>
        <taxon>Sordariomycetes</taxon>
        <taxon>Hypocreomycetidae</taxon>
        <taxon>Hypocreales</taxon>
        <taxon>Clavicipitaceae</taxon>
        <taxon>Metarhizium</taxon>
    </lineage>
</organism>
<dbReference type="Proteomes" id="UP000764110">
    <property type="component" value="Unassembled WGS sequence"/>
</dbReference>
<name>A0A9P8M368_9HYPO</name>
<feature type="transmembrane region" description="Helical" evidence="6">
    <location>
        <begin position="194"/>
        <end position="220"/>
    </location>
</feature>
<dbReference type="InterPro" id="IPR007248">
    <property type="entry name" value="Mpv17_PMP22"/>
</dbReference>
<accession>A0A9P8M368</accession>
<evidence type="ECO:0000256" key="5">
    <source>
        <dbReference type="ARBA" id="ARBA00023136"/>
    </source>
</evidence>
<feature type="transmembrane region" description="Helical" evidence="6">
    <location>
        <begin position="159"/>
        <end position="182"/>
    </location>
</feature>
<evidence type="ECO:0000256" key="2">
    <source>
        <dbReference type="ARBA" id="ARBA00006824"/>
    </source>
</evidence>
<comment type="subcellular location">
    <subcellularLocation>
        <location evidence="1">Membrane</location>
        <topology evidence="1">Multi-pass membrane protein</topology>
    </subcellularLocation>
</comment>
<evidence type="ECO:0000256" key="1">
    <source>
        <dbReference type="ARBA" id="ARBA00004141"/>
    </source>
</evidence>